<comment type="caution">
    <text evidence="2">The sequence shown here is derived from an EMBL/GenBank/DDBJ whole genome shotgun (WGS) entry which is preliminary data.</text>
</comment>
<evidence type="ECO:0000313" key="3">
    <source>
        <dbReference type="Proteomes" id="UP000244810"/>
    </source>
</evidence>
<proteinExistence type="predicted"/>
<dbReference type="InterPro" id="IPR029044">
    <property type="entry name" value="Nucleotide-diphossugar_trans"/>
</dbReference>
<organism evidence="2 3">
    <name type="scientific">Pararhodobacter aggregans</name>
    <dbReference type="NCBI Taxonomy" id="404875"/>
    <lineage>
        <taxon>Bacteria</taxon>
        <taxon>Pseudomonadati</taxon>
        <taxon>Pseudomonadota</taxon>
        <taxon>Alphaproteobacteria</taxon>
        <taxon>Rhodobacterales</taxon>
        <taxon>Paracoccaceae</taxon>
        <taxon>Pararhodobacter</taxon>
    </lineage>
</organism>
<dbReference type="AlphaFoldDB" id="A0A2T7UQR3"/>
<dbReference type="EMBL" id="QDDR01000006">
    <property type="protein sequence ID" value="PVE46994.1"/>
    <property type="molecule type" value="Genomic_DNA"/>
</dbReference>
<dbReference type="CDD" id="cd00761">
    <property type="entry name" value="Glyco_tranf_GTA_type"/>
    <property type="match status" value="1"/>
</dbReference>
<feature type="domain" description="Glycosyltransferase 2-like" evidence="1">
    <location>
        <begin position="10"/>
        <end position="135"/>
    </location>
</feature>
<accession>A0A2T7UQR3</accession>
<dbReference type="Pfam" id="PF00535">
    <property type="entry name" value="Glycos_transf_2"/>
    <property type="match status" value="1"/>
</dbReference>
<dbReference type="Gene3D" id="3.90.550.10">
    <property type="entry name" value="Spore Coat Polysaccharide Biosynthesis Protein SpsA, Chain A"/>
    <property type="match status" value="1"/>
</dbReference>
<gene>
    <name evidence="2" type="ORF">DDE23_12070</name>
</gene>
<reference evidence="2 3" key="1">
    <citation type="journal article" date="2011" name="Syst. Appl. Microbiol.">
        <title>Defluviimonas denitrificans gen. nov., sp. nov., and Pararhodobacter aggregans gen. nov., sp. nov., non-phototrophic Rhodobacteraceae from the biofilter of a marine aquaculture.</title>
        <authorList>
            <person name="Foesel B.U."/>
            <person name="Drake H.L."/>
            <person name="Schramm A."/>
        </authorList>
    </citation>
    <scope>NUCLEOTIDE SEQUENCE [LARGE SCALE GENOMIC DNA]</scope>
    <source>
        <strain evidence="2 3">D1-19</strain>
    </source>
</reference>
<dbReference type="SUPFAM" id="SSF53448">
    <property type="entry name" value="Nucleotide-diphospho-sugar transferases"/>
    <property type="match status" value="1"/>
</dbReference>
<name>A0A2T7UQR3_9RHOB</name>
<keyword evidence="3" id="KW-1185">Reference proteome</keyword>
<evidence type="ECO:0000313" key="2">
    <source>
        <dbReference type="EMBL" id="PVE46994.1"/>
    </source>
</evidence>
<dbReference type="OrthoDB" id="8350085at2"/>
<dbReference type="Proteomes" id="UP000244810">
    <property type="component" value="Unassembled WGS sequence"/>
</dbReference>
<dbReference type="RefSeq" id="WP_107752006.1">
    <property type="nucleotide sequence ID" value="NZ_QBKF01000006.1"/>
</dbReference>
<protein>
    <recommendedName>
        <fullName evidence="1">Glycosyltransferase 2-like domain-containing protein</fullName>
    </recommendedName>
</protein>
<evidence type="ECO:0000259" key="1">
    <source>
        <dbReference type="Pfam" id="PF00535"/>
    </source>
</evidence>
<dbReference type="InterPro" id="IPR001173">
    <property type="entry name" value="Glyco_trans_2-like"/>
</dbReference>
<sequence>MPEEPRGVLTVAVMTYNRPAHLRNCLESIARHLPGVPVLVLDDRSDDPAQVALLAEVAAAGEQVVTGKAGEEWHGGLYANMQKALDLCQTPLLLYLQDDTQLVRSPGTGEVAAVLGLLEQPGAGFVSPFFVKARKGFQWRGRFAPSADGQFLLPGINARKGRRHLSYSDICIAHVPSLRAAGWTFVGSEGANSGQAARLFPAGMALMHAPWGFYCPEVPVFRYRSRGHTLAGRIAARRAGDSVKRFRALSPDRVAALRNRSPGLLPLAESWLEPEDPGVRRPFVYADMQRSRWLWLLHKGELALRRLSGGSG</sequence>